<evidence type="ECO:0000256" key="9">
    <source>
        <dbReference type="ARBA" id="ARBA00023136"/>
    </source>
</evidence>
<evidence type="ECO:0000256" key="14">
    <source>
        <dbReference type="SAM" id="MobiDB-lite"/>
    </source>
</evidence>
<keyword evidence="9 13" id="KW-0472">Membrane</keyword>
<feature type="domain" description="Integrin alpha first immunoglubulin-like" evidence="16">
    <location>
        <begin position="725"/>
        <end position="870"/>
    </location>
</feature>
<dbReference type="GO" id="GO:0033627">
    <property type="term" value="P:cell adhesion mediated by integrin"/>
    <property type="evidence" value="ECO:0007669"/>
    <property type="project" value="TreeGrafter"/>
</dbReference>
<dbReference type="InterPro" id="IPR013517">
    <property type="entry name" value="FG-GAP"/>
</dbReference>
<dbReference type="PANTHER" id="PTHR23220:SF122">
    <property type="entry name" value="INTEGRIN ALPHA-PS1"/>
    <property type="match status" value="1"/>
</dbReference>
<feature type="region of interest" description="Disordered" evidence="14">
    <location>
        <begin position="355"/>
        <end position="376"/>
    </location>
</feature>
<keyword evidence="11" id="KW-0325">Glycoprotein</keyword>
<dbReference type="InterPro" id="IPR028994">
    <property type="entry name" value="Integrin_alpha_N"/>
</dbReference>
<dbReference type="PRINTS" id="PR01185">
    <property type="entry name" value="INTEGRINA"/>
</dbReference>
<evidence type="ECO:0000256" key="7">
    <source>
        <dbReference type="ARBA" id="ARBA00022989"/>
    </source>
</evidence>
<feature type="transmembrane region" description="Helical" evidence="13">
    <location>
        <begin position="1269"/>
        <end position="1291"/>
    </location>
</feature>
<comment type="subcellular location">
    <subcellularLocation>
        <location evidence="1 13">Membrane</location>
        <topology evidence="1 13">Single-pass type I membrane protein</topology>
    </subcellularLocation>
</comment>
<comment type="similarity">
    <text evidence="2 13">Belongs to the integrin alpha chain family.</text>
</comment>
<dbReference type="SUPFAM" id="SSF52833">
    <property type="entry name" value="Thioredoxin-like"/>
    <property type="match status" value="1"/>
</dbReference>
<reference evidence="19" key="1">
    <citation type="journal article" date="2020" name="J Insects Food Feed">
        <title>The yellow mealworm (Tenebrio molitor) genome: a resource for the emerging insects as food and feed industry.</title>
        <authorList>
            <person name="Eriksson T."/>
            <person name="Andere A."/>
            <person name="Kelstrup H."/>
            <person name="Emery V."/>
            <person name="Picard C."/>
        </authorList>
    </citation>
    <scope>NUCLEOTIDE SEQUENCE</scope>
    <source>
        <strain evidence="19">Stoneville</strain>
        <tissue evidence="19">Whole head</tissue>
    </source>
</reference>
<dbReference type="Proteomes" id="UP000719412">
    <property type="component" value="Unassembled WGS sequence"/>
</dbReference>
<feature type="repeat" description="FG-GAP" evidence="12">
    <location>
        <begin position="560"/>
        <end position="619"/>
    </location>
</feature>
<dbReference type="InterPro" id="IPR036249">
    <property type="entry name" value="Thioredoxin-like_sf"/>
</dbReference>
<evidence type="ECO:0000256" key="11">
    <source>
        <dbReference type="ARBA" id="ARBA00023180"/>
    </source>
</evidence>
<dbReference type="InterPro" id="IPR013519">
    <property type="entry name" value="Int_alpha_beta-p"/>
</dbReference>
<dbReference type="GO" id="GO:0008305">
    <property type="term" value="C:integrin complex"/>
    <property type="evidence" value="ECO:0007669"/>
    <property type="project" value="InterPro"/>
</dbReference>
<dbReference type="Gene3D" id="3.40.30.10">
    <property type="entry name" value="Glutaredoxin"/>
    <property type="match status" value="1"/>
</dbReference>
<evidence type="ECO:0000259" key="16">
    <source>
        <dbReference type="Pfam" id="PF08441"/>
    </source>
</evidence>
<accession>A0A8J6H6H5</accession>
<evidence type="ECO:0000256" key="6">
    <source>
        <dbReference type="ARBA" id="ARBA00022889"/>
    </source>
</evidence>
<feature type="domain" description="Thioredoxin" evidence="15">
    <location>
        <begin position="1394"/>
        <end position="1476"/>
    </location>
</feature>
<protein>
    <recommendedName>
        <fullName evidence="21">Integrin alpha-PS1</fullName>
    </recommendedName>
</protein>
<evidence type="ECO:0000313" key="20">
    <source>
        <dbReference type="Proteomes" id="UP000719412"/>
    </source>
</evidence>
<dbReference type="SMART" id="SM00191">
    <property type="entry name" value="Int_alpha"/>
    <property type="match status" value="4"/>
</dbReference>
<dbReference type="InterPro" id="IPR013649">
    <property type="entry name" value="Integrin_alpha_Ig-like_1"/>
</dbReference>
<evidence type="ECO:0008006" key="21">
    <source>
        <dbReference type="Google" id="ProtNLM"/>
    </source>
</evidence>
<dbReference type="GO" id="GO:0007160">
    <property type="term" value="P:cell-matrix adhesion"/>
    <property type="evidence" value="ECO:0007669"/>
    <property type="project" value="TreeGrafter"/>
</dbReference>
<dbReference type="SUPFAM" id="SSF69318">
    <property type="entry name" value="Integrin alpha N-terminal domain"/>
    <property type="match status" value="1"/>
</dbReference>
<feature type="region of interest" description="Disordered" evidence="14">
    <location>
        <begin position="1509"/>
        <end position="1531"/>
    </location>
</feature>
<keyword evidence="3 13" id="KW-0812">Transmembrane</keyword>
<dbReference type="InterPro" id="IPR013766">
    <property type="entry name" value="Thioredoxin_domain"/>
</dbReference>
<dbReference type="Gene3D" id="2.60.40.1530">
    <property type="entry name" value="ntegrin, alpha v. Chain A, domain 4"/>
    <property type="match status" value="1"/>
</dbReference>
<dbReference type="InterPro" id="IPR048286">
    <property type="entry name" value="Integrin_alpha_Ig-like_3"/>
</dbReference>
<feature type="region of interest" description="Disordered" evidence="14">
    <location>
        <begin position="1548"/>
        <end position="1575"/>
    </location>
</feature>
<dbReference type="PROSITE" id="PS51470">
    <property type="entry name" value="FG_GAP"/>
    <property type="match status" value="3"/>
</dbReference>
<feature type="repeat" description="FG-GAP" evidence="12">
    <location>
        <begin position="621"/>
        <end position="678"/>
    </location>
</feature>
<dbReference type="PROSITE" id="PS00242">
    <property type="entry name" value="INTEGRIN_ALPHA"/>
    <property type="match status" value="1"/>
</dbReference>
<dbReference type="InterPro" id="IPR018184">
    <property type="entry name" value="Integrin_alpha_C_CS"/>
</dbReference>
<dbReference type="InterPro" id="IPR000413">
    <property type="entry name" value="Integrin_alpha"/>
</dbReference>
<evidence type="ECO:0000256" key="2">
    <source>
        <dbReference type="ARBA" id="ARBA00008054"/>
    </source>
</evidence>
<dbReference type="CDD" id="cd02989">
    <property type="entry name" value="Phd_like_TxnDC9"/>
    <property type="match status" value="1"/>
</dbReference>
<evidence type="ECO:0000256" key="12">
    <source>
        <dbReference type="PROSITE-ProRule" id="PRU00803"/>
    </source>
</evidence>
<comment type="caution">
    <text evidence="19">The sequence shown here is derived from an EMBL/GenBank/DDBJ whole genome shotgun (WGS) entry which is preliminary data.</text>
</comment>
<gene>
    <name evidence="19" type="ORF">GEV33_013793</name>
</gene>
<feature type="compositionally biased region" description="Basic and acidic residues" evidence="14">
    <location>
        <begin position="1512"/>
        <end position="1530"/>
    </location>
</feature>
<dbReference type="InterPro" id="IPR048285">
    <property type="entry name" value="Integrin_alpha_Ig-like_2"/>
</dbReference>
<dbReference type="Gene3D" id="1.20.5.930">
    <property type="entry name" value="Bicelle-embedded integrin alpha(iib) transmembrane segment"/>
    <property type="match status" value="1"/>
</dbReference>
<feature type="region of interest" description="Disordered" evidence="14">
    <location>
        <begin position="1118"/>
        <end position="1152"/>
    </location>
</feature>
<dbReference type="Pfam" id="PF08441">
    <property type="entry name" value="Integrin_A_Ig_1"/>
    <property type="match status" value="1"/>
</dbReference>
<dbReference type="EMBL" id="JABDTM020028403">
    <property type="protein sequence ID" value="KAH0808999.1"/>
    <property type="molecule type" value="Genomic_DNA"/>
</dbReference>
<feature type="domain" description="Integrin alpha third immunoglobulin-like" evidence="18">
    <location>
        <begin position="1021"/>
        <end position="1255"/>
    </location>
</feature>
<evidence type="ECO:0000256" key="10">
    <source>
        <dbReference type="ARBA" id="ARBA00023170"/>
    </source>
</evidence>
<keyword evidence="10 13" id="KW-0675">Receptor</keyword>
<name>A0A8J6H6H5_TENMO</name>
<evidence type="ECO:0000256" key="4">
    <source>
        <dbReference type="ARBA" id="ARBA00022729"/>
    </source>
</evidence>
<organism evidence="19 20">
    <name type="scientific">Tenebrio molitor</name>
    <name type="common">Yellow mealworm beetle</name>
    <dbReference type="NCBI Taxonomy" id="7067"/>
    <lineage>
        <taxon>Eukaryota</taxon>
        <taxon>Metazoa</taxon>
        <taxon>Ecdysozoa</taxon>
        <taxon>Arthropoda</taxon>
        <taxon>Hexapoda</taxon>
        <taxon>Insecta</taxon>
        <taxon>Pterygota</taxon>
        <taxon>Neoptera</taxon>
        <taxon>Endopterygota</taxon>
        <taxon>Coleoptera</taxon>
        <taxon>Polyphaga</taxon>
        <taxon>Cucujiformia</taxon>
        <taxon>Tenebrionidae</taxon>
        <taxon>Tenebrio</taxon>
    </lineage>
</organism>
<evidence type="ECO:0000256" key="8">
    <source>
        <dbReference type="ARBA" id="ARBA00023037"/>
    </source>
</evidence>
<keyword evidence="5" id="KW-0677">Repeat</keyword>
<dbReference type="GO" id="GO:0009897">
    <property type="term" value="C:external side of plasma membrane"/>
    <property type="evidence" value="ECO:0007669"/>
    <property type="project" value="TreeGrafter"/>
</dbReference>
<dbReference type="Gene3D" id="2.60.40.1460">
    <property type="entry name" value="Integrin domains. Chain A, domain 2"/>
    <property type="match status" value="1"/>
</dbReference>
<dbReference type="GO" id="GO:0007229">
    <property type="term" value="P:integrin-mediated signaling pathway"/>
    <property type="evidence" value="ECO:0007669"/>
    <property type="project" value="UniProtKB-KW"/>
</dbReference>
<dbReference type="PANTHER" id="PTHR23220">
    <property type="entry name" value="INTEGRIN ALPHA"/>
    <property type="match status" value="1"/>
</dbReference>
<evidence type="ECO:0000313" key="19">
    <source>
        <dbReference type="EMBL" id="KAH0808999.1"/>
    </source>
</evidence>
<evidence type="ECO:0000259" key="18">
    <source>
        <dbReference type="Pfam" id="PF20806"/>
    </source>
</evidence>
<feature type="compositionally biased region" description="Acidic residues" evidence="14">
    <location>
        <begin position="1564"/>
        <end position="1575"/>
    </location>
</feature>
<dbReference type="Pfam" id="PF00085">
    <property type="entry name" value="Thioredoxin"/>
    <property type="match status" value="1"/>
</dbReference>
<keyword evidence="20" id="KW-1185">Reference proteome</keyword>
<keyword evidence="6 13" id="KW-0130">Cell adhesion</keyword>
<dbReference type="InterPro" id="IPR032695">
    <property type="entry name" value="Integrin_dom_sf"/>
</dbReference>
<dbReference type="GO" id="GO:0005178">
    <property type="term" value="F:integrin binding"/>
    <property type="evidence" value="ECO:0007669"/>
    <property type="project" value="TreeGrafter"/>
</dbReference>
<evidence type="ECO:0000256" key="1">
    <source>
        <dbReference type="ARBA" id="ARBA00004479"/>
    </source>
</evidence>
<dbReference type="Pfam" id="PF20805">
    <property type="entry name" value="Integrin_A_Ig_2"/>
    <property type="match status" value="1"/>
</dbReference>
<evidence type="ECO:0000256" key="13">
    <source>
        <dbReference type="RuleBase" id="RU003762"/>
    </source>
</evidence>
<dbReference type="SUPFAM" id="SSF69179">
    <property type="entry name" value="Integrin domains"/>
    <property type="match status" value="3"/>
</dbReference>
<feature type="repeat" description="FG-GAP" evidence="12">
    <location>
        <begin position="374"/>
        <end position="436"/>
    </location>
</feature>
<evidence type="ECO:0000259" key="15">
    <source>
        <dbReference type="Pfam" id="PF00085"/>
    </source>
</evidence>
<proteinExistence type="inferred from homology"/>
<evidence type="ECO:0000256" key="5">
    <source>
        <dbReference type="ARBA" id="ARBA00022737"/>
    </source>
</evidence>
<dbReference type="Gene3D" id="2.60.40.1510">
    <property type="entry name" value="ntegrin, alpha v. Chain A, domain 3"/>
    <property type="match status" value="1"/>
</dbReference>
<dbReference type="Pfam" id="PF20806">
    <property type="entry name" value="Integrin_A_Ig_3"/>
    <property type="match status" value="1"/>
</dbReference>
<keyword evidence="4" id="KW-0732">Signal</keyword>
<evidence type="ECO:0000259" key="17">
    <source>
        <dbReference type="Pfam" id="PF20805"/>
    </source>
</evidence>
<dbReference type="Pfam" id="PF01839">
    <property type="entry name" value="FG-GAP"/>
    <property type="match status" value="2"/>
</dbReference>
<keyword evidence="8 13" id="KW-0401">Integrin</keyword>
<evidence type="ECO:0000256" key="3">
    <source>
        <dbReference type="ARBA" id="ARBA00022692"/>
    </source>
</evidence>
<dbReference type="Gene3D" id="2.130.10.130">
    <property type="entry name" value="Integrin alpha, N-terminal"/>
    <property type="match status" value="1"/>
</dbReference>
<dbReference type="GO" id="GO:0048513">
    <property type="term" value="P:animal organ development"/>
    <property type="evidence" value="ECO:0007669"/>
    <property type="project" value="UniProtKB-ARBA"/>
</dbReference>
<sequence length="1575" mass="177099">MFSLLVYKFRILQAPQNHLNPLSIALVAQLKRNPAESMTLLAEPPLARPRSWSSYLHRKILDMWSGQENSETAPADQFCNSSVVHFYCYRSESGLLRPLKLPRKQFDWPYMVEENPFLVNQMNHVRPVSFAIPSEKSTRPPDLVCISPKEWHKERVCVFRVLVLGVVGGKKCKGKPQKGGMVQGSGPGLLQFWSGSANELSQRARFQVMVANSRLFALFACGDTQICSLPSTCVFASSGSFRPRNRTRCSGSCSCSFAYACGCVAVLRTSSAPGFCDSSNLRRFWSLILHQHLAPSTATLIMFHPQCFFLNQRRILVGAPLGQNLQPLTNRSGALFKCPINRDDANDCEQVETDGKRDDFDYDDTPKMREAPRLMGPGHDEIKNDQWLGVSVKSQRPGGKVVVCAHRYIQSSNLTLYHYGMGLCYLLTNNLGVEEALEPCKGRPTEKLHQQFGYCQVGTSLAMLDDGFAVMGSPGPYTWRGTIFAQSVVGDFLEKDKIVYKGPLSDTPEPINKYSYLGMSVTGGRFFDRKVLTYVSGAPRSNLVGQVFFFDKTKSIEELGIHLIINGTQFGSSFGYEILAVDIDQDGLDEFLVSAPFFYEKDKGGAVYLYNDLKNCRKNSCKAYSVWTGKAESRFGFSMTSLGDINKDGYRDVAIGAPYEERGGAVYIYLGDRKSLQREPSQIIKIRNFKTVGYSLSGGIDMDLNDYPDLLVGAYESDRVILFKTRPIIDIRITVEGNELKNINATRKGCEQDPNSDKTCFSFQTCFTLSEFRLTQAVEVIYEIKELTKKIRRVTFGNNQNTVNDFREFINVTDVSKNYCVDKVAYLVEGNGDIVTPIKFQVNYTLHEDAIDSPILNRTSVKTFEATFQKNCGSDDVCKSNLVLTAGIELEKSGEVYVLKLGAKKEIILEANVTNNGESAYEAKLFVSHPEGLSYVALQSEKNKTSNIICTSYNDTTLVTCNLGNPYQENQAVTLRFRFEVRDIQEEKIALKVSVNSTSEELSKQTSQTLGVSLQKLASYEIKGETKSSNTFYSGEVKGESAMRHLQDIGPRIIHTYTVRNQGWWNIRDMQVVIRWPYQVYTERKEGGKWLLYLEKEPVIDSNATNYCTVDPQDSVNPLHLNSSGVEPEPDEEDPYATGDSTDRSKPQVRRKRDVADVIPSQVVTDSEGKQRRVVSMNCTLKTARCARITCHISQLNEYSQVSIKIFSRLWNSTLREDYSQVDRVIIGSSAEVIIADKSIIHSKDSKRSAEIPLTAYAPVDLIQTGVNIWIIVGAVLAGLLLLIIVIVLLYKCGFFKRNRIKDHTLSGNLRKKGENETLLTEIKMNNLEDKLLHVTKAIERQVDTAIEHIDNLSVNDLEELRKQRISDLKKQDAQRSEWLSNGHGKYEELAEEKMFFDVMKKSKNCVIHFYRNSSPRCAIVDMHLKLLAPKHIETRFVSLNAEKCPFLAENLKIKTIPSIVLVHDSVMVDKIVGFTQLGNRDDFSTEMLEWRIAQNNIIDYDGDLSTPPGLQEKKVRSSGKKIRDGAFNKDDDDLDIEEYALPRESLKSGDSLGKVNPLSSELTPEEAAELGLDE</sequence>
<feature type="domain" description="Integrin alpha second immunoglobulin-like" evidence="17">
    <location>
        <begin position="872"/>
        <end position="1008"/>
    </location>
</feature>
<reference evidence="19" key="2">
    <citation type="submission" date="2021-08" db="EMBL/GenBank/DDBJ databases">
        <authorList>
            <person name="Eriksson T."/>
        </authorList>
    </citation>
    <scope>NUCLEOTIDE SEQUENCE</scope>
    <source>
        <strain evidence="19">Stoneville</strain>
        <tissue evidence="19">Whole head</tissue>
    </source>
</reference>
<keyword evidence="7 13" id="KW-1133">Transmembrane helix</keyword>
<dbReference type="GO" id="GO:0007157">
    <property type="term" value="P:heterophilic cell-cell adhesion via plasma membrane cell adhesion molecules"/>
    <property type="evidence" value="ECO:0007669"/>
    <property type="project" value="UniProtKB-ARBA"/>
</dbReference>